<dbReference type="SUPFAM" id="SSF52317">
    <property type="entry name" value="Class I glutamine amidotransferase-like"/>
    <property type="match status" value="1"/>
</dbReference>
<reference evidence="4" key="1">
    <citation type="submission" date="2009-10" db="EMBL/GenBank/DDBJ databases">
        <title>Diversity of trophic interactions inside an arsenic-rich microbial ecosystem.</title>
        <authorList>
            <person name="Bertin P.N."/>
            <person name="Heinrich-Salmeron A."/>
            <person name="Pelletier E."/>
            <person name="Goulhen-Chollet F."/>
            <person name="Arsene-Ploetze F."/>
            <person name="Gallien S."/>
            <person name="Calteau A."/>
            <person name="Vallenet D."/>
            <person name="Casiot C."/>
            <person name="Chane-Woon-Ming B."/>
            <person name="Giloteaux L."/>
            <person name="Barakat M."/>
            <person name="Bonnefoy V."/>
            <person name="Bruneel O."/>
            <person name="Chandler M."/>
            <person name="Cleiss J."/>
            <person name="Duran R."/>
            <person name="Elbaz-Poulichet F."/>
            <person name="Fonknechten N."/>
            <person name="Lauga B."/>
            <person name="Mornico D."/>
            <person name="Ortet P."/>
            <person name="Schaeffer C."/>
            <person name="Siguier P."/>
            <person name="Alexander Thil Smith A."/>
            <person name="Van Dorsselaer A."/>
            <person name="Weissenbach J."/>
            <person name="Medigue C."/>
            <person name="Le Paslier D."/>
        </authorList>
    </citation>
    <scope>NUCLEOTIDE SEQUENCE</scope>
</reference>
<evidence type="ECO:0000259" key="3">
    <source>
        <dbReference type="PROSITE" id="PS01124"/>
    </source>
</evidence>
<evidence type="ECO:0000256" key="1">
    <source>
        <dbReference type="ARBA" id="ARBA00023015"/>
    </source>
</evidence>
<dbReference type="Gene3D" id="3.40.50.880">
    <property type="match status" value="1"/>
</dbReference>
<sequence>MGSHPHQYPLRTVDIIVYPGFKALEAIGPLKVFDYTNHCLRQRNLAGGYEVVIASTIAGMIASDTLMSLNATKVISPGSLPDIALIVGAPDIEKALQDAPEIVEWARNAAPKMNRLAALCTGSFFLAEGGVLNGLRATTHWRFAERLRKKYPGINVDADAIFIREGNIWTSAGVTAGMDLALAIVEEDFGREIALEVARDLVIYLKRPGGQSQFSVHLSSQMTTQPTIRELQNWIMLHLSDDLNIPKLAAQLAMSERNFARVFHRETTESPADFIERARFEAARRLLEENASPLKVIALKTGFRTEEKMRRVFQKRIGVTPKVYRERFSTTV</sequence>
<dbReference type="Pfam" id="PF01965">
    <property type="entry name" value="DJ-1_PfpI"/>
    <property type="match status" value="1"/>
</dbReference>
<proteinExistence type="predicted"/>
<comment type="caution">
    <text evidence="4">The sequence shown here is derived from an EMBL/GenBank/DDBJ whole genome shotgun (WGS) entry which is preliminary data.</text>
</comment>
<organism evidence="4">
    <name type="scientific">mine drainage metagenome</name>
    <dbReference type="NCBI Taxonomy" id="410659"/>
    <lineage>
        <taxon>unclassified sequences</taxon>
        <taxon>metagenomes</taxon>
        <taxon>ecological metagenomes</taxon>
    </lineage>
</organism>
<dbReference type="Pfam" id="PF12833">
    <property type="entry name" value="HTH_18"/>
    <property type="match status" value="1"/>
</dbReference>
<dbReference type="SMART" id="SM00342">
    <property type="entry name" value="HTH_ARAC"/>
    <property type="match status" value="1"/>
</dbReference>
<dbReference type="GO" id="GO:0043565">
    <property type="term" value="F:sequence-specific DNA binding"/>
    <property type="evidence" value="ECO:0007669"/>
    <property type="project" value="InterPro"/>
</dbReference>
<dbReference type="EMBL" id="CABR01000120">
    <property type="protein sequence ID" value="CBI11023.1"/>
    <property type="molecule type" value="Genomic_DNA"/>
</dbReference>
<dbReference type="PANTHER" id="PTHR43130">
    <property type="entry name" value="ARAC-FAMILY TRANSCRIPTIONAL REGULATOR"/>
    <property type="match status" value="1"/>
</dbReference>
<gene>
    <name evidence="4" type="ORF">CARN7_1833</name>
</gene>
<dbReference type="PANTHER" id="PTHR43130:SF3">
    <property type="entry name" value="HTH-TYPE TRANSCRIPTIONAL REGULATOR RV1931C"/>
    <property type="match status" value="1"/>
</dbReference>
<dbReference type="InterPro" id="IPR018060">
    <property type="entry name" value="HTH_AraC"/>
</dbReference>
<feature type="domain" description="HTH araC/xylS-type" evidence="3">
    <location>
        <begin position="229"/>
        <end position="327"/>
    </location>
</feature>
<evidence type="ECO:0000313" key="4">
    <source>
        <dbReference type="EMBL" id="CBI11023.1"/>
    </source>
</evidence>
<dbReference type="PROSITE" id="PS01124">
    <property type="entry name" value="HTH_ARAC_FAMILY_2"/>
    <property type="match status" value="1"/>
</dbReference>
<dbReference type="GO" id="GO:0003700">
    <property type="term" value="F:DNA-binding transcription factor activity"/>
    <property type="evidence" value="ECO:0007669"/>
    <property type="project" value="InterPro"/>
</dbReference>
<dbReference type="Gene3D" id="1.10.10.60">
    <property type="entry name" value="Homeodomain-like"/>
    <property type="match status" value="1"/>
</dbReference>
<dbReference type="InterPro" id="IPR009057">
    <property type="entry name" value="Homeodomain-like_sf"/>
</dbReference>
<dbReference type="InterPro" id="IPR029062">
    <property type="entry name" value="Class_I_gatase-like"/>
</dbReference>
<name>E6QUV0_9ZZZZ</name>
<protein>
    <submittedName>
        <fullName evidence="4">Transcriptional regulator, AraC family</fullName>
    </submittedName>
</protein>
<dbReference type="InterPro" id="IPR052158">
    <property type="entry name" value="INH-QAR"/>
</dbReference>
<dbReference type="AlphaFoldDB" id="E6QUV0"/>
<dbReference type="InterPro" id="IPR002818">
    <property type="entry name" value="DJ-1/PfpI"/>
</dbReference>
<dbReference type="CDD" id="cd03137">
    <property type="entry name" value="GATase1_AraC_1"/>
    <property type="match status" value="1"/>
</dbReference>
<keyword evidence="2" id="KW-0804">Transcription</keyword>
<dbReference type="SUPFAM" id="SSF46689">
    <property type="entry name" value="Homeodomain-like"/>
    <property type="match status" value="2"/>
</dbReference>
<keyword evidence="1" id="KW-0805">Transcription regulation</keyword>
<accession>E6QUV0</accession>
<evidence type="ECO:0000256" key="2">
    <source>
        <dbReference type="ARBA" id="ARBA00023163"/>
    </source>
</evidence>